<accession>A0ABQ3KCR5</accession>
<organism evidence="2 3">
    <name type="scientific">Deinococcus piscis</name>
    <dbReference type="NCBI Taxonomy" id="394230"/>
    <lineage>
        <taxon>Bacteria</taxon>
        <taxon>Thermotogati</taxon>
        <taxon>Deinococcota</taxon>
        <taxon>Deinococci</taxon>
        <taxon>Deinococcales</taxon>
        <taxon>Deinococcaceae</taxon>
        <taxon>Deinococcus</taxon>
    </lineage>
</organism>
<keyword evidence="3" id="KW-1185">Reference proteome</keyword>
<keyword evidence="1" id="KW-0812">Transmembrane</keyword>
<keyword evidence="1" id="KW-0472">Membrane</keyword>
<dbReference type="Proteomes" id="UP000632154">
    <property type="component" value="Unassembled WGS sequence"/>
</dbReference>
<evidence type="ECO:0000313" key="2">
    <source>
        <dbReference type="EMBL" id="GHG07803.1"/>
    </source>
</evidence>
<keyword evidence="1" id="KW-1133">Transmembrane helix</keyword>
<reference evidence="3" key="1">
    <citation type="journal article" date="2019" name="Int. J. Syst. Evol. Microbiol.">
        <title>The Global Catalogue of Microorganisms (GCM) 10K type strain sequencing project: providing services to taxonomists for standard genome sequencing and annotation.</title>
        <authorList>
            <consortium name="The Broad Institute Genomics Platform"/>
            <consortium name="The Broad Institute Genome Sequencing Center for Infectious Disease"/>
            <person name="Wu L."/>
            <person name="Ma J."/>
        </authorList>
    </citation>
    <scope>NUCLEOTIDE SEQUENCE [LARGE SCALE GENOMIC DNA]</scope>
    <source>
        <strain evidence="3">CGMCC 1.18439</strain>
    </source>
</reference>
<comment type="caution">
    <text evidence="2">The sequence shown here is derived from an EMBL/GenBank/DDBJ whole genome shotgun (WGS) entry which is preliminary data.</text>
</comment>
<gene>
    <name evidence="2" type="ORF">GCM10017783_20480</name>
</gene>
<dbReference type="EMBL" id="BNAL01000029">
    <property type="protein sequence ID" value="GHG07803.1"/>
    <property type="molecule type" value="Genomic_DNA"/>
</dbReference>
<proteinExistence type="predicted"/>
<feature type="transmembrane region" description="Helical" evidence="1">
    <location>
        <begin position="50"/>
        <end position="68"/>
    </location>
</feature>
<sequence>MTHEAKLYAYLALAALGLLLPLSQFVPWLLEHGLHLGLLWDEIIQSRISAFAWADVAVTALSVVVLLAAETHRKVPYRWLAALGTLLVGPSFGLPLYLFLRELGKRELA</sequence>
<feature type="transmembrane region" description="Helical" evidence="1">
    <location>
        <begin position="80"/>
        <end position="100"/>
    </location>
</feature>
<evidence type="ECO:0000313" key="3">
    <source>
        <dbReference type="Proteomes" id="UP000632154"/>
    </source>
</evidence>
<evidence type="ECO:0000256" key="1">
    <source>
        <dbReference type="SAM" id="Phobius"/>
    </source>
</evidence>
<name>A0ABQ3KCR5_9DEIO</name>
<dbReference type="InterPro" id="IPR021362">
    <property type="entry name" value="DUF2834"/>
</dbReference>
<feature type="transmembrane region" description="Helical" evidence="1">
    <location>
        <begin position="7"/>
        <end position="30"/>
    </location>
</feature>
<dbReference type="Pfam" id="PF11196">
    <property type="entry name" value="DUF2834"/>
    <property type="match status" value="1"/>
</dbReference>
<dbReference type="RefSeq" id="WP_189643650.1">
    <property type="nucleotide sequence ID" value="NZ_BNAL01000029.1"/>
</dbReference>
<evidence type="ECO:0008006" key="4">
    <source>
        <dbReference type="Google" id="ProtNLM"/>
    </source>
</evidence>
<protein>
    <recommendedName>
        <fullName evidence="4">DUF2834 domain-containing protein</fullName>
    </recommendedName>
</protein>